<keyword evidence="1" id="KW-0472">Membrane</keyword>
<dbReference type="AlphaFoldDB" id="Q0W768"/>
<dbReference type="KEGG" id="rci:RCIX315"/>
<reference evidence="2 3" key="1">
    <citation type="journal article" date="2006" name="Science">
        <title>Genome of rice cluster I archaea -- the key methane producers in the rice rhizosphere.</title>
        <authorList>
            <person name="Erkel C."/>
            <person name="Kube M."/>
            <person name="Reinhardt R."/>
            <person name="Liesack W."/>
        </authorList>
    </citation>
    <scope>NUCLEOTIDE SEQUENCE [LARGE SCALE GENOMIC DNA]</scope>
    <source>
        <strain evidence="3">DSM 22066 / NBRC 105507 / MRE50</strain>
    </source>
</reference>
<feature type="transmembrane region" description="Helical" evidence="1">
    <location>
        <begin position="60"/>
        <end position="81"/>
    </location>
</feature>
<sequence>MDIAALLIYFVILVQVVLVVTTFYLYMGNRLRLFLYLGLGFLALLIISILQVLLPGTDSGLYTNLLTAGAGLFFLSGILSAV</sequence>
<name>Q0W768_METAR</name>
<keyword evidence="1" id="KW-0812">Transmembrane</keyword>
<feature type="transmembrane region" description="Helical" evidence="1">
    <location>
        <begin position="6"/>
        <end position="26"/>
    </location>
</feature>
<gene>
    <name evidence="2" type="ORF">RCIX315</name>
</gene>
<keyword evidence="1" id="KW-1133">Transmembrane helix</keyword>
<evidence type="ECO:0000256" key="1">
    <source>
        <dbReference type="SAM" id="Phobius"/>
    </source>
</evidence>
<accession>Q0W768</accession>
<evidence type="ECO:0000313" key="3">
    <source>
        <dbReference type="Proteomes" id="UP000000663"/>
    </source>
</evidence>
<dbReference type="Proteomes" id="UP000000663">
    <property type="component" value="Chromosome"/>
</dbReference>
<dbReference type="EMBL" id="AM114193">
    <property type="protein sequence ID" value="CAJ35775.1"/>
    <property type="molecule type" value="Genomic_DNA"/>
</dbReference>
<dbReference type="STRING" id="351160.RCIX315"/>
<protein>
    <submittedName>
        <fullName evidence="2">Uncharacterized protein</fullName>
    </submittedName>
</protein>
<evidence type="ECO:0000313" key="2">
    <source>
        <dbReference type="EMBL" id="CAJ35775.1"/>
    </source>
</evidence>
<keyword evidence="3" id="KW-1185">Reference proteome</keyword>
<organism evidence="2 3">
    <name type="scientific">Methanocella arvoryzae (strain DSM 22066 / NBRC 105507 / MRE50)</name>
    <dbReference type="NCBI Taxonomy" id="351160"/>
    <lineage>
        <taxon>Archaea</taxon>
        <taxon>Methanobacteriati</taxon>
        <taxon>Methanobacteriota</taxon>
        <taxon>Stenosarchaea group</taxon>
        <taxon>Methanomicrobia</taxon>
        <taxon>Methanocellales</taxon>
        <taxon>Methanocellaceae</taxon>
        <taxon>Methanocella</taxon>
    </lineage>
</organism>
<proteinExistence type="predicted"/>
<feature type="transmembrane region" description="Helical" evidence="1">
    <location>
        <begin position="33"/>
        <end position="54"/>
    </location>
</feature>